<sequence length="72" mass="8263">MTARKSGAIMCSNGKIIPIYTLKLNLRKRLLWQCNEHTTVRIGIESILSVFFSQQTSTFLSAPERHYQLSAY</sequence>
<dbReference type="EMBL" id="FZTC01000020">
    <property type="protein sequence ID" value="SNU36396.1"/>
    <property type="molecule type" value="Genomic_DNA"/>
</dbReference>
<name>A0A285B6B2_9ENTR</name>
<dbReference type="Proteomes" id="UP000220639">
    <property type="component" value="Unassembled WGS sequence"/>
</dbReference>
<reference evidence="2" key="1">
    <citation type="submission" date="2017-08" db="EMBL/GenBank/DDBJ databases">
        <authorList>
            <person name="Brisse S."/>
        </authorList>
    </citation>
    <scope>NUCLEOTIDE SEQUENCE [LARGE SCALE GENOMIC DNA]</scope>
    <source>
        <strain evidence="2">06D021</strain>
    </source>
</reference>
<organism evidence="1 2">
    <name type="scientific">Klebsiella grimontii</name>
    <dbReference type="NCBI Taxonomy" id="2058152"/>
    <lineage>
        <taxon>Bacteria</taxon>
        <taxon>Pseudomonadati</taxon>
        <taxon>Pseudomonadota</taxon>
        <taxon>Gammaproteobacteria</taxon>
        <taxon>Enterobacterales</taxon>
        <taxon>Enterobacteriaceae</taxon>
        <taxon>Klebsiella/Raoultella group</taxon>
        <taxon>Klebsiella</taxon>
    </lineage>
</organism>
<accession>A0A285B6B2</accession>
<gene>
    <name evidence="1" type="ORF">KOSB73_270296</name>
</gene>
<dbReference type="AlphaFoldDB" id="A0A285B6B2"/>
<evidence type="ECO:0000313" key="1">
    <source>
        <dbReference type="EMBL" id="SNU36396.1"/>
    </source>
</evidence>
<protein>
    <submittedName>
        <fullName evidence="1">Uncharacterized protein</fullName>
    </submittedName>
</protein>
<proteinExistence type="predicted"/>
<evidence type="ECO:0000313" key="2">
    <source>
        <dbReference type="Proteomes" id="UP000220639"/>
    </source>
</evidence>